<reference evidence="2" key="2">
    <citation type="submission" date="2024-10" db="UniProtKB">
        <authorList>
            <consortium name="EnsemblProtists"/>
        </authorList>
    </citation>
    <scope>IDENTIFICATION</scope>
</reference>
<dbReference type="HOGENOM" id="CLU_060272_2_2_1"/>
<dbReference type="SUPFAM" id="SSF50969">
    <property type="entry name" value="YVTN repeat-like/Quinoprotein amine dehydrogenase"/>
    <property type="match status" value="1"/>
</dbReference>
<feature type="chain" id="PRO_5044275364" description="Glutamine cyclotransferase" evidence="1">
    <location>
        <begin position="22"/>
        <end position="272"/>
    </location>
</feature>
<reference evidence="3" key="1">
    <citation type="journal article" date="2013" name="Nature">
        <title>Pan genome of the phytoplankton Emiliania underpins its global distribution.</title>
        <authorList>
            <person name="Read B.A."/>
            <person name="Kegel J."/>
            <person name="Klute M.J."/>
            <person name="Kuo A."/>
            <person name="Lefebvre S.C."/>
            <person name="Maumus F."/>
            <person name="Mayer C."/>
            <person name="Miller J."/>
            <person name="Monier A."/>
            <person name="Salamov A."/>
            <person name="Young J."/>
            <person name="Aguilar M."/>
            <person name="Claverie J.M."/>
            <person name="Frickenhaus S."/>
            <person name="Gonzalez K."/>
            <person name="Herman E.K."/>
            <person name="Lin Y.C."/>
            <person name="Napier J."/>
            <person name="Ogata H."/>
            <person name="Sarno A.F."/>
            <person name="Shmutz J."/>
            <person name="Schroeder D."/>
            <person name="de Vargas C."/>
            <person name="Verret F."/>
            <person name="von Dassow P."/>
            <person name="Valentin K."/>
            <person name="Van de Peer Y."/>
            <person name="Wheeler G."/>
            <person name="Dacks J.B."/>
            <person name="Delwiche C.F."/>
            <person name="Dyhrman S.T."/>
            <person name="Glockner G."/>
            <person name="John U."/>
            <person name="Richards T."/>
            <person name="Worden A.Z."/>
            <person name="Zhang X."/>
            <person name="Grigoriev I.V."/>
            <person name="Allen A.E."/>
            <person name="Bidle K."/>
            <person name="Borodovsky M."/>
            <person name="Bowler C."/>
            <person name="Brownlee C."/>
            <person name="Cock J.M."/>
            <person name="Elias M."/>
            <person name="Gladyshev V.N."/>
            <person name="Groth M."/>
            <person name="Guda C."/>
            <person name="Hadaegh A."/>
            <person name="Iglesias-Rodriguez M.D."/>
            <person name="Jenkins J."/>
            <person name="Jones B.M."/>
            <person name="Lawson T."/>
            <person name="Leese F."/>
            <person name="Lindquist E."/>
            <person name="Lobanov A."/>
            <person name="Lomsadze A."/>
            <person name="Malik S.B."/>
            <person name="Marsh M.E."/>
            <person name="Mackinder L."/>
            <person name="Mock T."/>
            <person name="Mueller-Roeber B."/>
            <person name="Pagarete A."/>
            <person name="Parker M."/>
            <person name="Probert I."/>
            <person name="Quesneville H."/>
            <person name="Raines C."/>
            <person name="Rensing S.A."/>
            <person name="Riano-Pachon D.M."/>
            <person name="Richier S."/>
            <person name="Rokitta S."/>
            <person name="Shiraiwa Y."/>
            <person name="Soanes D.M."/>
            <person name="van der Giezen M."/>
            <person name="Wahlund T.M."/>
            <person name="Williams B."/>
            <person name="Wilson W."/>
            <person name="Wolfe G."/>
            <person name="Wurch L.L."/>
        </authorList>
    </citation>
    <scope>NUCLEOTIDE SEQUENCE</scope>
</reference>
<dbReference type="KEGG" id="ehx:EMIHUDRAFT_426069"/>
<dbReference type="GO" id="GO:0016603">
    <property type="term" value="F:glutaminyl-peptide cyclotransferase activity"/>
    <property type="evidence" value="ECO:0007669"/>
    <property type="project" value="InterPro"/>
</dbReference>
<dbReference type="PaxDb" id="2903-EOD14922"/>
<dbReference type="Proteomes" id="UP000013827">
    <property type="component" value="Unassembled WGS sequence"/>
</dbReference>
<evidence type="ECO:0000256" key="1">
    <source>
        <dbReference type="SAM" id="SignalP"/>
    </source>
</evidence>
<dbReference type="RefSeq" id="XP_005767351.1">
    <property type="nucleotide sequence ID" value="XM_005767294.1"/>
</dbReference>
<keyword evidence="1" id="KW-0732">Signal</keyword>
<accession>A0A0D3IUI7</accession>
<feature type="signal peptide" evidence="1">
    <location>
        <begin position="1"/>
        <end position="21"/>
    </location>
</feature>
<dbReference type="InterPro" id="IPR011044">
    <property type="entry name" value="Quino_amine_DH_bsu"/>
</dbReference>
<proteinExistence type="predicted"/>
<dbReference type="AlphaFoldDB" id="A0A0D3IUI7"/>
<organism evidence="2 3">
    <name type="scientific">Emiliania huxleyi (strain CCMP1516)</name>
    <dbReference type="NCBI Taxonomy" id="280463"/>
    <lineage>
        <taxon>Eukaryota</taxon>
        <taxon>Haptista</taxon>
        <taxon>Haptophyta</taxon>
        <taxon>Prymnesiophyceae</taxon>
        <taxon>Isochrysidales</taxon>
        <taxon>Noelaerhabdaceae</taxon>
        <taxon>Emiliania</taxon>
    </lineage>
</organism>
<dbReference type="EnsemblProtists" id="EOD14922">
    <property type="protein sequence ID" value="EOD14922"/>
    <property type="gene ID" value="EMIHUDRAFT_426069"/>
</dbReference>
<keyword evidence="3" id="KW-1185">Reference proteome</keyword>
<evidence type="ECO:0008006" key="4">
    <source>
        <dbReference type="Google" id="ProtNLM"/>
    </source>
</evidence>
<name>A0A0D3IUI7_EMIH1</name>
<dbReference type="eggNOG" id="ENOG502QUQC">
    <property type="taxonomic scope" value="Eukaryota"/>
</dbReference>
<dbReference type="PANTHER" id="PTHR31270">
    <property type="entry name" value="GLUTAMINYL-PEPTIDE CYCLOTRANSFERASE"/>
    <property type="match status" value="1"/>
</dbReference>
<dbReference type="InterPro" id="IPR007788">
    <property type="entry name" value="QCT"/>
</dbReference>
<dbReference type="PANTHER" id="PTHR31270:SF1">
    <property type="entry name" value="GLUTAMINYL-PEPTIDE CYCLOTRANSFERASE"/>
    <property type="match status" value="1"/>
</dbReference>
<dbReference type="Pfam" id="PF05096">
    <property type="entry name" value="Glu_cyclase_2"/>
    <property type="match status" value="1"/>
</dbReference>
<sequence length="272" mass="30069">MPSLHLLPLLLALTIRPPSSPVHVYPARVLESYPHDADAFTQGLHLEEDGTLIESTGLYGESTVRRVDVESGRLLHCERLPGAWFGEGVTVQAGRCIQLLWREGLLLVRDARTLKLRDTVALPSGISEGWGITGDGAGSLFVSDGSDILHELDAHSFRVKRRIAVHAAGRPLPNLNELQWVRGEVWANLWHEDRLAVIEPRSGAVRCFVDLRGLLTAEERRSLGRTPALQQEAVLNGLAYDEPTGRLLVTGKLWPRLFAIATEALQKVEQKP</sequence>
<evidence type="ECO:0000313" key="2">
    <source>
        <dbReference type="EnsemblProtists" id="EOD14922"/>
    </source>
</evidence>
<dbReference type="GeneID" id="17261055"/>
<dbReference type="OMA" id="YTDSFWI"/>
<protein>
    <recommendedName>
        <fullName evidence="4">Glutamine cyclotransferase</fullName>
    </recommendedName>
</protein>
<evidence type="ECO:0000313" key="3">
    <source>
        <dbReference type="Proteomes" id="UP000013827"/>
    </source>
</evidence>
<dbReference type="STRING" id="2903.R1BYS9"/>